<name>A0A8K0RAT7_9PLEO</name>
<keyword evidence="2" id="KW-1185">Reference proteome</keyword>
<comment type="caution">
    <text evidence="1">The sequence shown here is derived from an EMBL/GenBank/DDBJ whole genome shotgun (WGS) entry which is preliminary data.</text>
</comment>
<reference evidence="1" key="1">
    <citation type="journal article" date="2021" name="Nat. Commun.">
        <title>Genetic determinants of endophytism in the Arabidopsis root mycobiome.</title>
        <authorList>
            <person name="Mesny F."/>
            <person name="Miyauchi S."/>
            <person name="Thiergart T."/>
            <person name="Pickel B."/>
            <person name="Atanasova L."/>
            <person name="Karlsson M."/>
            <person name="Huettel B."/>
            <person name="Barry K.W."/>
            <person name="Haridas S."/>
            <person name="Chen C."/>
            <person name="Bauer D."/>
            <person name="Andreopoulos W."/>
            <person name="Pangilinan J."/>
            <person name="LaButti K."/>
            <person name="Riley R."/>
            <person name="Lipzen A."/>
            <person name="Clum A."/>
            <person name="Drula E."/>
            <person name="Henrissat B."/>
            <person name="Kohler A."/>
            <person name="Grigoriev I.V."/>
            <person name="Martin F.M."/>
            <person name="Hacquard S."/>
        </authorList>
    </citation>
    <scope>NUCLEOTIDE SEQUENCE</scope>
    <source>
        <strain evidence="1">MPI-SDFR-AT-0120</strain>
    </source>
</reference>
<sequence>MRVPLEILRIILDYLVQLCSDRMSLTQLAEANETSTYHAIRIVRSLLLRLRLVNKLFDEEILHLIFPRKRDMNPLDFLWKKNWKSAPHSLQQRYLFRRVTHPNTMRGLWTELAVPVFERQLTSLGISQFSHAAREEKLRQWCALVTMHHEFEIHWVVMDWCWADVPSTRELKLFLPNTKYAQELNCITSESNGENNIDLQIENNMRFLDILCAIRDDDEDTVLNAFPDSCIGVDDLNFCFGTTLIGFAIANGSLNMLKLLLRSIKTVNRKYLYVYLRLASARGADGQVFVDSLLDKISGTHAAKKTLAIDLLAATGAKSYALFDITIRWMVGIHNFQSQLQVLEWGFEHLLKEDLKKYRHTNLTSKKDNSLFEPRLLKTCLNYPAPALTPASVNIARPDYGDWSDKTTLTNLVERCLHTTLKDEFMLDGWKILCASGANSLAPLFTAVALDLLHWADWLLWAGADARHLEHEIGILDIARELGKEQEVAEMVRKRGWDTGKLEVVLP</sequence>
<dbReference type="AlphaFoldDB" id="A0A8K0RAT7"/>
<evidence type="ECO:0000313" key="2">
    <source>
        <dbReference type="Proteomes" id="UP000813461"/>
    </source>
</evidence>
<proteinExistence type="predicted"/>
<accession>A0A8K0RAT7</accession>
<dbReference type="OrthoDB" id="3762892at2759"/>
<evidence type="ECO:0000313" key="1">
    <source>
        <dbReference type="EMBL" id="KAH7091616.1"/>
    </source>
</evidence>
<dbReference type="EMBL" id="JAGMVJ010000004">
    <property type="protein sequence ID" value="KAH7091616.1"/>
    <property type="molecule type" value="Genomic_DNA"/>
</dbReference>
<dbReference type="Proteomes" id="UP000813461">
    <property type="component" value="Unassembled WGS sequence"/>
</dbReference>
<protein>
    <submittedName>
        <fullName evidence="1">Uncharacterized protein</fullName>
    </submittedName>
</protein>
<organism evidence="1 2">
    <name type="scientific">Paraphoma chrysanthemicola</name>
    <dbReference type="NCBI Taxonomy" id="798071"/>
    <lineage>
        <taxon>Eukaryota</taxon>
        <taxon>Fungi</taxon>
        <taxon>Dikarya</taxon>
        <taxon>Ascomycota</taxon>
        <taxon>Pezizomycotina</taxon>
        <taxon>Dothideomycetes</taxon>
        <taxon>Pleosporomycetidae</taxon>
        <taxon>Pleosporales</taxon>
        <taxon>Pleosporineae</taxon>
        <taxon>Phaeosphaeriaceae</taxon>
        <taxon>Paraphoma</taxon>
    </lineage>
</organism>
<gene>
    <name evidence="1" type="ORF">FB567DRAFT_519051</name>
</gene>